<evidence type="ECO:0000313" key="3">
    <source>
        <dbReference type="Proteomes" id="UP001500051"/>
    </source>
</evidence>
<feature type="transmembrane region" description="Helical" evidence="1">
    <location>
        <begin position="6"/>
        <end position="31"/>
    </location>
</feature>
<evidence type="ECO:0000256" key="1">
    <source>
        <dbReference type="SAM" id="Phobius"/>
    </source>
</evidence>
<keyword evidence="1" id="KW-0812">Transmembrane</keyword>
<name>A0ABP7EBK3_9ACTN</name>
<reference evidence="3" key="1">
    <citation type="journal article" date="2019" name="Int. J. Syst. Evol. Microbiol.">
        <title>The Global Catalogue of Microorganisms (GCM) 10K type strain sequencing project: providing services to taxonomists for standard genome sequencing and annotation.</title>
        <authorList>
            <consortium name="The Broad Institute Genomics Platform"/>
            <consortium name="The Broad Institute Genome Sequencing Center for Infectious Disease"/>
            <person name="Wu L."/>
            <person name="Ma J."/>
        </authorList>
    </citation>
    <scope>NUCLEOTIDE SEQUENCE [LARGE SCALE GENOMIC DNA]</scope>
    <source>
        <strain evidence="3">JCM 16548</strain>
    </source>
</reference>
<evidence type="ECO:0000313" key="2">
    <source>
        <dbReference type="EMBL" id="GAA3714915.1"/>
    </source>
</evidence>
<keyword evidence="1" id="KW-1133">Transmembrane helix</keyword>
<dbReference type="Proteomes" id="UP001500051">
    <property type="component" value="Unassembled WGS sequence"/>
</dbReference>
<keyword evidence="1" id="KW-0472">Membrane</keyword>
<dbReference type="Pfam" id="PF10739">
    <property type="entry name" value="DUF2550"/>
    <property type="match status" value="1"/>
</dbReference>
<proteinExistence type="predicted"/>
<organism evidence="2 3">
    <name type="scientific">Microlunatus aurantiacus</name>
    <dbReference type="NCBI Taxonomy" id="446786"/>
    <lineage>
        <taxon>Bacteria</taxon>
        <taxon>Bacillati</taxon>
        <taxon>Actinomycetota</taxon>
        <taxon>Actinomycetes</taxon>
        <taxon>Propionibacteriales</taxon>
        <taxon>Propionibacteriaceae</taxon>
        <taxon>Microlunatus</taxon>
    </lineage>
</organism>
<dbReference type="InterPro" id="IPR019675">
    <property type="entry name" value="DUF2550"/>
</dbReference>
<comment type="caution">
    <text evidence="2">The sequence shown here is derived from an EMBL/GenBank/DDBJ whole genome shotgun (WGS) entry which is preliminary data.</text>
</comment>
<keyword evidence="3" id="KW-1185">Reference proteome</keyword>
<gene>
    <name evidence="2" type="ORF">GCM10022204_37730</name>
</gene>
<sequence length="157" mass="17080">MLGFAVMHGWLAVLVVVVLVALLAAAALIALPLRRRVLARDGGLFECSVRLKTATPGAGWVLGMARYNAEMLEWFRFFSYSTRPRASFLRNEVRVVNSREPDPVEAVALYAGQQVVELVEHVGSASGGQTWEIAMATDSLTGFLSWLEAAPPRPPGL</sequence>
<accession>A0ABP7EBK3</accession>
<protein>
    <submittedName>
        <fullName evidence="2">DUF2550 domain-containing protein</fullName>
    </submittedName>
</protein>
<dbReference type="EMBL" id="BAAAYX010000020">
    <property type="protein sequence ID" value="GAA3714915.1"/>
    <property type="molecule type" value="Genomic_DNA"/>
</dbReference>